<feature type="compositionally biased region" description="Basic and acidic residues" evidence="1">
    <location>
        <begin position="47"/>
        <end position="60"/>
    </location>
</feature>
<protein>
    <submittedName>
        <fullName evidence="3">Uncharacterized protein</fullName>
    </submittedName>
</protein>
<name>A0A6I6CBF0_9MOLU</name>
<dbReference type="OrthoDB" id="9792792at2"/>
<feature type="chain" id="PRO_5026358313" evidence="2">
    <location>
        <begin position="20"/>
        <end position="855"/>
    </location>
</feature>
<proteinExistence type="predicted"/>
<evidence type="ECO:0000256" key="1">
    <source>
        <dbReference type="SAM" id="MobiDB-lite"/>
    </source>
</evidence>
<organism evidence="3 4">
    <name type="scientific">Spiroplasma tabanidicola</name>
    <dbReference type="NCBI Taxonomy" id="324079"/>
    <lineage>
        <taxon>Bacteria</taxon>
        <taxon>Bacillati</taxon>
        <taxon>Mycoplasmatota</taxon>
        <taxon>Mollicutes</taxon>
        <taxon>Entomoplasmatales</taxon>
        <taxon>Spiroplasmataceae</taxon>
        <taxon>Spiroplasma</taxon>
    </lineage>
</organism>
<dbReference type="AlphaFoldDB" id="A0A6I6CBF0"/>
<feature type="region of interest" description="Disordered" evidence="1">
    <location>
        <begin position="29"/>
        <end position="60"/>
    </location>
</feature>
<feature type="signal peptide" evidence="2">
    <location>
        <begin position="1"/>
        <end position="19"/>
    </location>
</feature>
<evidence type="ECO:0000256" key="2">
    <source>
        <dbReference type="SAM" id="SignalP"/>
    </source>
</evidence>
<evidence type="ECO:0000313" key="3">
    <source>
        <dbReference type="EMBL" id="QGS51508.1"/>
    </source>
</evidence>
<keyword evidence="2" id="KW-0732">Signal</keyword>
<evidence type="ECO:0000313" key="4">
    <source>
        <dbReference type="Proteomes" id="UP000424468"/>
    </source>
</evidence>
<dbReference type="KEGG" id="stab:STABA_v1c01410"/>
<dbReference type="RefSeq" id="WP_156005541.1">
    <property type="nucleotide sequence ID" value="NZ_CP046276.1"/>
</dbReference>
<accession>A0A6I6CBF0</accession>
<keyword evidence="4" id="KW-1185">Reference proteome</keyword>
<dbReference type="EMBL" id="CP046276">
    <property type="protein sequence ID" value="QGS51508.1"/>
    <property type="molecule type" value="Genomic_DNA"/>
</dbReference>
<reference evidence="3 4" key="1">
    <citation type="submission" date="2019-11" db="EMBL/GenBank/DDBJ databases">
        <title>Complete genome sequence of Spiroplasma tabanidicola TAUS-1 (DSM 22603).</title>
        <authorList>
            <person name="Huang C.-T."/>
            <person name="Lin Y.-C."/>
            <person name="Kuo C.-H."/>
        </authorList>
    </citation>
    <scope>NUCLEOTIDE SEQUENCE [LARGE SCALE GENOMIC DNA]</scope>
    <source>
        <strain evidence="3 4">TAUS-1</strain>
    </source>
</reference>
<sequence length="855" mass="98493">MKYLLSILSSLSISTTVVGATTISLLQTNTSNKDKNNNNIENQNSDDQNKEKEEPKPEPKKLDLNEVIKINKVDNLKIIYDKSVEDLLLTAIAALNPSLQMDQVEIHDLNTDIGSASVVAKDDSKLYSGYADISFSVYKYNKVNFVLEKDNVELAPSGPTQQQLIKVTNYSIDNWDNLNYPEVFGYDKTYLTVSFDNKAGTIVLKAVGNYKKPPVSDLIVTVKSNDLRPDNEKIIKVKLKVEKVDFELDKNDIKLNIMDQTEQVINVKNYDQLIDDVNRPNKIQINSKDVEARFSDDHRKIYIKSTGVYGENAEVKVSSPWHVEVIKVTLYYNSINAQYDRKTLEMLVNSTEYVNITNFDTLKIEKNMPYRIQSSNEKAITAYLDRVNKRIVINSHDLVDENVVLTIRSDNLNNYPDYIYVKVKAKDAPFKLDRKNVSMKVYETTSIKITNPDEVRDSPRNIPSKFIYTKDYAKIWYDKENRQIQIQAFDKTVTNLTVTISSEMGYSMSISLTIIIPQVKFKLEKPKDMYVGQTQEVNVTNFYELVHENNYPVRFEYSKQGVIEASFNSSSKKVVIRSISQNVFCRNFSLTVISKDGKYRETYQFDVIKQFSLSSLNTNLGNLSDRNTTNIANTLYNLNYNIGLDKEVFQSLSIGDNTYTRATLYNNSYLSKKWFTGDSIYVYYSVPLKDSPNFNSGWTPEAVSNKNKVETKISNTYYKDFDIPLDKLRRDFKEVKLTFYTKYEWSKEYIGTGSFGNNIEHHSEETIAVNYNVNYNHSAQAFKNGVSDFQSGNTWIEIRADFYAAVRFENYNSNARMVVDLTITNYAYRTNPGFWSTYECGVHAYMVLNDFEFIK</sequence>
<gene>
    <name evidence="3" type="ORF">STABA_v1c01410</name>
</gene>
<feature type="compositionally biased region" description="Low complexity" evidence="1">
    <location>
        <begin position="29"/>
        <end position="46"/>
    </location>
</feature>
<dbReference type="Proteomes" id="UP000424468">
    <property type="component" value="Chromosome"/>
</dbReference>